<evidence type="ECO:0000313" key="3">
    <source>
        <dbReference type="EMBL" id="KAF4131046.1"/>
    </source>
</evidence>
<keyword evidence="1" id="KW-0175">Coiled coil</keyword>
<protein>
    <submittedName>
        <fullName evidence="3">Uncharacterized protein</fullName>
    </submittedName>
</protein>
<organism evidence="3 4">
    <name type="scientific">Phytophthora infestans</name>
    <name type="common">Potato late blight agent</name>
    <name type="synonym">Botrytis infestans</name>
    <dbReference type="NCBI Taxonomy" id="4787"/>
    <lineage>
        <taxon>Eukaryota</taxon>
        <taxon>Sar</taxon>
        <taxon>Stramenopiles</taxon>
        <taxon>Oomycota</taxon>
        <taxon>Peronosporomycetes</taxon>
        <taxon>Peronosporales</taxon>
        <taxon>Peronosporaceae</taxon>
        <taxon>Phytophthora</taxon>
    </lineage>
</organism>
<gene>
    <name evidence="3" type="ORF">GN958_ATG19753</name>
</gene>
<sequence>MAAETILANGQFGFPSQCQHPSGLASSREATIFFSASIVPASTTKSKASSFTRAHSLEIPEVNADEDFPMVDSDQETPNILDICATDDLWLPELPNDSEDTCARISPSVSIEMANTATKRTHDQQLDKAKRGKRLTPKQKIDALHGKINELAAHLQELKVEAARQNKLAAQRELRDLFRPKRSQLWKQVAKRQLEQRQQSEEENLKLRQMMGLQIQDRRNLRRVLKRRTKLELLEDMVETQRHKNETSAEKMQARSKWTRKALSRCAST</sequence>
<evidence type="ECO:0000256" key="1">
    <source>
        <dbReference type="SAM" id="Coils"/>
    </source>
</evidence>
<evidence type="ECO:0000256" key="2">
    <source>
        <dbReference type="SAM" id="MobiDB-lite"/>
    </source>
</evidence>
<proteinExistence type="predicted"/>
<evidence type="ECO:0000313" key="4">
    <source>
        <dbReference type="Proteomes" id="UP000704712"/>
    </source>
</evidence>
<dbReference type="EMBL" id="JAACNO010002750">
    <property type="protein sequence ID" value="KAF4131046.1"/>
    <property type="molecule type" value="Genomic_DNA"/>
</dbReference>
<feature type="coiled-coil region" evidence="1">
    <location>
        <begin position="141"/>
        <end position="210"/>
    </location>
</feature>
<dbReference type="Proteomes" id="UP000704712">
    <property type="component" value="Unassembled WGS sequence"/>
</dbReference>
<feature type="compositionally biased region" description="Basic and acidic residues" evidence="2">
    <location>
        <begin position="241"/>
        <end position="253"/>
    </location>
</feature>
<dbReference type="AlphaFoldDB" id="A0A8S9TQ85"/>
<name>A0A8S9TQ85_PHYIN</name>
<accession>A0A8S9TQ85</accession>
<reference evidence="3" key="1">
    <citation type="submission" date="2020-03" db="EMBL/GenBank/DDBJ databases">
        <title>Hybrid Assembly of Korean Phytophthora infestans isolates.</title>
        <authorList>
            <person name="Prokchorchik M."/>
            <person name="Lee Y."/>
            <person name="Seo J."/>
            <person name="Cho J.-H."/>
            <person name="Park Y.-E."/>
            <person name="Jang D.-C."/>
            <person name="Im J.-S."/>
            <person name="Choi J.-G."/>
            <person name="Park H.-J."/>
            <person name="Lee G.-B."/>
            <person name="Lee Y.-G."/>
            <person name="Hong S.-Y."/>
            <person name="Cho K."/>
            <person name="Sohn K.H."/>
        </authorList>
    </citation>
    <scope>NUCLEOTIDE SEQUENCE</scope>
    <source>
        <strain evidence="3">KR_2_A2</strain>
    </source>
</reference>
<comment type="caution">
    <text evidence="3">The sequence shown here is derived from an EMBL/GenBank/DDBJ whole genome shotgun (WGS) entry which is preliminary data.</text>
</comment>
<feature type="region of interest" description="Disordered" evidence="2">
    <location>
        <begin position="241"/>
        <end position="269"/>
    </location>
</feature>